<dbReference type="EC" id="2.7.13.3" evidence="2"/>
<dbReference type="EMBL" id="QQOH01000002">
    <property type="protein sequence ID" value="RDE22468.1"/>
    <property type="molecule type" value="Genomic_DNA"/>
</dbReference>
<dbReference type="SUPFAM" id="SSF55874">
    <property type="entry name" value="ATPase domain of HSP90 chaperone/DNA topoisomerase II/histidine kinase"/>
    <property type="match status" value="1"/>
</dbReference>
<evidence type="ECO:0000259" key="5">
    <source>
        <dbReference type="PROSITE" id="PS50109"/>
    </source>
</evidence>
<sequence length="560" mass="62399">MQPNRRWIQLLLIVLSIPLGSHAAQAEQLIRVGGDHNYPPYEFLNEQGQPDGYNTELTRAIAEVMGFEVEISLGTWDVMRRRLELGEIDVLQGMVHSEDRNRVYEFSPPHAIINQSIFARKGDARINTLAEMEGKSVIVQEGGIMHDYLLQQKVGARLVLVETHASALRLLASGQHDYALVANLPGLYLGRELELSNIVPVGKPFGALNYGYSVTKDNPELLAQFSEGLAILKNTGRQQAIYDKWLGPLEKSGLPWKKIGQGAAIASALLMLVLGAIMTWNRTLSRQVARRTEELKLQQQQLIQADKMTSLGILVSGVAHEINNPSSLLLLNLPVMKEVHQDLEEILEAHYQANGDFDLGGLRYSRMRDEIPAMLDDMLTGTQRIRRIVDDLRDFARQGTPDLNESVDLNEVVATAIRLVDNTIRNSTNHFSVSYGQKLPRFRGNAQRIEQVVINLIVNACQALESPEKGITLKTRYRPEKQQLRLEVIDQGCGIEPDQLSRLSDPFYTTKREQGGTGLGLSVSSSIINDHGGTLVFDSEPDQGTSAILYLPATYRALIK</sequence>
<feature type="chain" id="PRO_5016853274" description="histidine kinase" evidence="4">
    <location>
        <begin position="24"/>
        <end position="560"/>
    </location>
</feature>
<keyword evidence="6" id="KW-0808">Transferase</keyword>
<evidence type="ECO:0000256" key="2">
    <source>
        <dbReference type="ARBA" id="ARBA00012438"/>
    </source>
</evidence>
<dbReference type="InterPro" id="IPR001638">
    <property type="entry name" value="Solute-binding_3/MltF_N"/>
</dbReference>
<name>A0A369WK89_9GAMM</name>
<dbReference type="InterPro" id="IPR003594">
    <property type="entry name" value="HATPase_dom"/>
</dbReference>
<dbReference type="AlphaFoldDB" id="A0A369WK89"/>
<evidence type="ECO:0000313" key="6">
    <source>
        <dbReference type="EMBL" id="RDE22468.1"/>
    </source>
</evidence>
<dbReference type="SMART" id="SM00062">
    <property type="entry name" value="PBPb"/>
    <property type="match status" value="1"/>
</dbReference>
<dbReference type="SUPFAM" id="SSF53850">
    <property type="entry name" value="Periplasmic binding protein-like II"/>
    <property type="match status" value="1"/>
</dbReference>
<gene>
    <name evidence="6" type="ORF">DV711_07630</name>
</gene>
<dbReference type="PROSITE" id="PS50109">
    <property type="entry name" value="HIS_KIN"/>
    <property type="match status" value="1"/>
</dbReference>
<reference evidence="6 7" key="1">
    <citation type="submission" date="2018-07" db="EMBL/GenBank/DDBJ databases">
        <title>Motiliproteus coralliicola sp. nov., a bacterium isolated from Coral.</title>
        <authorList>
            <person name="Wang G."/>
        </authorList>
    </citation>
    <scope>NUCLEOTIDE SEQUENCE [LARGE SCALE GENOMIC DNA]</scope>
    <source>
        <strain evidence="6 7">C34</strain>
    </source>
</reference>
<dbReference type="RefSeq" id="WP_114695092.1">
    <property type="nucleotide sequence ID" value="NZ_QQOH01000002.1"/>
</dbReference>
<dbReference type="InterPro" id="IPR005467">
    <property type="entry name" value="His_kinase_dom"/>
</dbReference>
<keyword evidence="3" id="KW-0472">Membrane</keyword>
<dbReference type="Proteomes" id="UP000253769">
    <property type="component" value="Unassembled WGS sequence"/>
</dbReference>
<keyword evidence="3" id="KW-0812">Transmembrane</keyword>
<keyword evidence="4" id="KW-0732">Signal</keyword>
<dbReference type="Gene3D" id="3.30.565.10">
    <property type="entry name" value="Histidine kinase-like ATPase, C-terminal domain"/>
    <property type="match status" value="1"/>
</dbReference>
<dbReference type="PANTHER" id="PTHR43065">
    <property type="entry name" value="SENSOR HISTIDINE KINASE"/>
    <property type="match status" value="1"/>
</dbReference>
<organism evidence="6 7">
    <name type="scientific">Motiliproteus coralliicola</name>
    <dbReference type="NCBI Taxonomy" id="2283196"/>
    <lineage>
        <taxon>Bacteria</taxon>
        <taxon>Pseudomonadati</taxon>
        <taxon>Pseudomonadota</taxon>
        <taxon>Gammaproteobacteria</taxon>
        <taxon>Oceanospirillales</taxon>
        <taxon>Oceanospirillaceae</taxon>
        <taxon>Motiliproteus</taxon>
    </lineage>
</organism>
<evidence type="ECO:0000256" key="1">
    <source>
        <dbReference type="ARBA" id="ARBA00000085"/>
    </source>
</evidence>
<accession>A0A369WK89</accession>
<comment type="caution">
    <text evidence="6">The sequence shown here is derived from an EMBL/GenBank/DDBJ whole genome shotgun (WGS) entry which is preliminary data.</text>
</comment>
<feature type="transmembrane region" description="Helical" evidence="3">
    <location>
        <begin position="259"/>
        <end position="281"/>
    </location>
</feature>
<keyword evidence="3" id="KW-1133">Transmembrane helix</keyword>
<dbReference type="Pfam" id="PF00497">
    <property type="entry name" value="SBP_bac_3"/>
    <property type="match status" value="1"/>
</dbReference>
<dbReference type="GO" id="GO:0000155">
    <property type="term" value="F:phosphorelay sensor kinase activity"/>
    <property type="evidence" value="ECO:0007669"/>
    <property type="project" value="InterPro"/>
</dbReference>
<feature type="domain" description="Histidine kinase" evidence="5">
    <location>
        <begin position="317"/>
        <end position="555"/>
    </location>
</feature>
<dbReference type="InterPro" id="IPR004358">
    <property type="entry name" value="Sig_transdc_His_kin-like_C"/>
</dbReference>
<dbReference type="InterPro" id="IPR036097">
    <property type="entry name" value="HisK_dim/P_sf"/>
</dbReference>
<dbReference type="PRINTS" id="PR00344">
    <property type="entry name" value="BCTRLSENSOR"/>
</dbReference>
<dbReference type="Gene3D" id="3.40.190.10">
    <property type="entry name" value="Periplasmic binding protein-like II"/>
    <property type="match status" value="2"/>
</dbReference>
<protein>
    <recommendedName>
        <fullName evidence="2">histidine kinase</fullName>
        <ecNumber evidence="2">2.7.13.3</ecNumber>
    </recommendedName>
</protein>
<dbReference type="OrthoDB" id="1931120at2"/>
<dbReference type="SMART" id="SM00387">
    <property type="entry name" value="HATPase_c"/>
    <property type="match status" value="1"/>
</dbReference>
<proteinExistence type="predicted"/>
<dbReference type="SUPFAM" id="SSF47384">
    <property type="entry name" value="Homodimeric domain of signal transducing histidine kinase"/>
    <property type="match status" value="1"/>
</dbReference>
<keyword evidence="6" id="KW-0418">Kinase</keyword>
<evidence type="ECO:0000313" key="7">
    <source>
        <dbReference type="Proteomes" id="UP000253769"/>
    </source>
</evidence>
<dbReference type="Gene3D" id="1.10.287.130">
    <property type="match status" value="1"/>
</dbReference>
<dbReference type="InterPro" id="IPR036890">
    <property type="entry name" value="HATPase_C_sf"/>
</dbReference>
<evidence type="ECO:0000256" key="3">
    <source>
        <dbReference type="SAM" id="Phobius"/>
    </source>
</evidence>
<feature type="signal peptide" evidence="4">
    <location>
        <begin position="1"/>
        <end position="23"/>
    </location>
</feature>
<dbReference type="CDD" id="cd13704">
    <property type="entry name" value="PBP2_HisK"/>
    <property type="match status" value="1"/>
</dbReference>
<dbReference type="PANTHER" id="PTHR43065:SF42">
    <property type="entry name" value="TWO-COMPONENT SENSOR PPRA"/>
    <property type="match status" value="1"/>
</dbReference>
<comment type="catalytic activity">
    <reaction evidence="1">
        <text>ATP + protein L-histidine = ADP + protein N-phospho-L-histidine.</text>
        <dbReference type="EC" id="2.7.13.3"/>
    </reaction>
</comment>
<dbReference type="Pfam" id="PF02518">
    <property type="entry name" value="HATPase_c"/>
    <property type="match status" value="1"/>
</dbReference>
<evidence type="ECO:0000256" key="4">
    <source>
        <dbReference type="SAM" id="SignalP"/>
    </source>
</evidence>
<keyword evidence="7" id="KW-1185">Reference proteome</keyword>